<dbReference type="EMBL" id="CAJVCH010219820">
    <property type="protein sequence ID" value="CAG7731787.1"/>
    <property type="molecule type" value="Genomic_DNA"/>
</dbReference>
<feature type="chain" id="PRO_5035286777" description="Peptidase S1 domain-containing protein" evidence="1">
    <location>
        <begin position="20"/>
        <end position="248"/>
    </location>
</feature>
<feature type="domain" description="Peptidase S1" evidence="2">
    <location>
        <begin position="109"/>
        <end position="248"/>
    </location>
</feature>
<gene>
    <name evidence="3" type="ORF">AFUS01_LOCUS20358</name>
</gene>
<evidence type="ECO:0000259" key="2">
    <source>
        <dbReference type="PROSITE" id="PS50240"/>
    </source>
</evidence>
<reference evidence="3" key="1">
    <citation type="submission" date="2021-06" db="EMBL/GenBank/DDBJ databases">
        <authorList>
            <person name="Hodson N. C."/>
            <person name="Mongue J. A."/>
            <person name="Jaron S. K."/>
        </authorList>
    </citation>
    <scope>NUCLEOTIDE SEQUENCE</scope>
</reference>
<dbReference type="OrthoDB" id="6147874at2759"/>
<comment type="caution">
    <text evidence="3">The sequence shown here is derived from an EMBL/GenBank/DDBJ whole genome shotgun (WGS) entry which is preliminary data.</text>
</comment>
<name>A0A8J2K417_9HEXA</name>
<accession>A0A8J2K417</accession>
<dbReference type="PANTHER" id="PTHR24260">
    <property type="match status" value="1"/>
</dbReference>
<organism evidence="3 4">
    <name type="scientific">Allacma fusca</name>
    <dbReference type="NCBI Taxonomy" id="39272"/>
    <lineage>
        <taxon>Eukaryota</taxon>
        <taxon>Metazoa</taxon>
        <taxon>Ecdysozoa</taxon>
        <taxon>Arthropoda</taxon>
        <taxon>Hexapoda</taxon>
        <taxon>Collembola</taxon>
        <taxon>Symphypleona</taxon>
        <taxon>Sminthuridae</taxon>
        <taxon>Allacma</taxon>
    </lineage>
</organism>
<dbReference type="Pfam" id="PF00089">
    <property type="entry name" value="Trypsin"/>
    <property type="match status" value="1"/>
</dbReference>
<dbReference type="GO" id="GO:0006508">
    <property type="term" value="P:proteolysis"/>
    <property type="evidence" value="ECO:0007669"/>
    <property type="project" value="InterPro"/>
</dbReference>
<dbReference type="PANTHER" id="PTHR24260:SF136">
    <property type="entry name" value="GH08193P-RELATED"/>
    <property type="match status" value="1"/>
</dbReference>
<evidence type="ECO:0000313" key="4">
    <source>
        <dbReference type="Proteomes" id="UP000708208"/>
    </source>
</evidence>
<proteinExistence type="predicted"/>
<protein>
    <recommendedName>
        <fullName evidence="2">Peptidase S1 domain-containing protein</fullName>
    </recommendedName>
</protein>
<sequence length="248" mass="27391">MGPQILVIILATISSTSFGQNIRNCSPLRLDEPQNQIAVCNNTDLNLSVECSTRDSWPSNTIAEIKCRDSWKPTTDSTANKVITVCANGNWLDTRLSLRCEEDCGWSDSVADLNDENGPWPWNVGIFTEDQVGSGNFSFTCSGTLVSSKAILTAAQCLQYTLHRQTVFLNPQDIRIYTGNFDYTSQGNASSKHIPVAKVALHGDYNPIDFESDLAVIMLKNPVKVSRNFRPICISNSKEDNDEFASGR</sequence>
<dbReference type="InterPro" id="IPR001254">
    <property type="entry name" value="Trypsin_dom"/>
</dbReference>
<feature type="signal peptide" evidence="1">
    <location>
        <begin position="1"/>
        <end position="19"/>
    </location>
</feature>
<dbReference type="Proteomes" id="UP000708208">
    <property type="component" value="Unassembled WGS sequence"/>
</dbReference>
<evidence type="ECO:0000313" key="3">
    <source>
        <dbReference type="EMBL" id="CAG7731787.1"/>
    </source>
</evidence>
<dbReference type="PROSITE" id="PS50240">
    <property type="entry name" value="TRYPSIN_DOM"/>
    <property type="match status" value="1"/>
</dbReference>
<evidence type="ECO:0000256" key="1">
    <source>
        <dbReference type="SAM" id="SignalP"/>
    </source>
</evidence>
<dbReference type="InterPro" id="IPR051333">
    <property type="entry name" value="CLIP_Serine_Protease"/>
</dbReference>
<feature type="non-terminal residue" evidence="3">
    <location>
        <position position="1"/>
    </location>
</feature>
<dbReference type="GO" id="GO:0004252">
    <property type="term" value="F:serine-type endopeptidase activity"/>
    <property type="evidence" value="ECO:0007669"/>
    <property type="project" value="InterPro"/>
</dbReference>
<dbReference type="AlphaFoldDB" id="A0A8J2K417"/>
<keyword evidence="1" id="KW-0732">Signal</keyword>
<keyword evidence="4" id="KW-1185">Reference proteome</keyword>